<name>K0IF26_NITGG</name>
<dbReference type="STRING" id="1237085.Ngar_c14440"/>
<organism evidence="1 2">
    <name type="scientific">Nitrososphaera gargensis (strain Ga9.2)</name>
    <dbReference type="NCBI Taxonomy" id="1237085"/>
    <lineage>
        <taxon>Archaea</taxon>
        <taxon>Nitrososphaerota</taxon>
        <taxon>Nitrososphaeria</taxon>
        <taxon>Nitrososphaerales</taxon>
        <taxon>Nitrososphaeraceae</taxon>
        <taxon>Nitrososphaera</taxon>
    </lineage>
</organism>
<protein>
    <submittedName>
        <fullName evidence="1">Putative transposase</fullName>
    </submittedName>
</protein>
<evidence type="ECO:0000313" key="2">
    <source>
        <dbReference type="Proteomes" id="UP000008037"/>
    </source>
</evidence>
<dbReference type="KEGG" id="nga:Ngar_c14440"/>
<dbReference type="RefSeq" id="WP_015018917.1">
    <property type="nucleotide sequence ID" value="NC_018719.1"/>
</dbReference>
<evidence type="ECO:0000313" key="1">
    <source>
        <dbReference type="EMBL" id="AFU58380.1"/>
    </source>
</evidence>
<keyword evidence="2" id="KW-1185">Reference proteome</keyword>
<dbReference type="AlphaFoldDB" id="K0IF26"/>
<reference evidence="1 2" key="1">
    <citation type="journal article" date="2012" name="Environ. Microbiol.">
        <title>The genome of the ammonia-oxidizing Candidatus Nitrososphaera gargensis: insights into metabolic versatility and environmental adaptations.</title>
        <authorList>
            <person name="Spang A."/>
            <person name="Poehlein A."/>
            <person name="Offre P."/>
            <person name="Zumbragel S."/>
            <person name="Haider S."/>
            <person name="Rychlik N."/>
            <person name="Nowka B."/>
            <person name="Schmeisser C."/>
            <person name="Lebedeva E.V."/>
            <person name="Rattei T."/>
            <person name="Bohm C."/>
            <person name="Schmid M."/>
            <person name="Galushko A."/>
            <person name="Hatzenpichler R."/>
            <person name="Weinmaier T."/>
            <person name="Daniel R."/>
            <person name="Schleper C."/>
            <person name="Spieck E."/>
            <person name="Streit W."/>
            <person name="Wagner M."/>
        </authorList>
    </citation>
    <scope>NUCLEOTIDE SEQUENCE [LARGE SCALE GENOMIC DNA]</scope>
    <source>
        <strain evidence="2">Ga9.2</strain>
    </source>
</reference>
<dbReference type="HOGENOM" id="CLU_2911650_0_0_2"/>
<dbReference type="InParanoid" id="K0IF26"/>
<dbReference type="GeneID" id="13797703"/>
<sequence>MDQWYAGITTDDGVEKAAVKVDVTKPVGIDVGLLNWLTLSDGKVILNTLDFGARINKIKQL</sequence>
<gene>
    <name evidence="1" type="ordered locus">Ngar_c14440</name>
</gene>
<proteinExistence type="predicted"/>
<dbReference type="EMBL" id="CP002408">
    <property type="protein sequence ID" value="AFU58380.1"/>
    <property type="molecule type" value="Genomic_DNA"/>
</dbReference>
<accession>K0IF26</accession>
<dbReference type="BioCyc" id="CNIT1237085:G1324-1442-MONOMER"/>
<dbReference type="Proteomes" id="UP000008037">
    <property type="component" value="Chromosome"/>
</dbReference>